<keyword evidence="1" id="KW-0863">Zinc-finger</keyword>
<sequence>MTELKALFAKRSSVKGRLTKFHNYLDTILSITEPSAEQLNELALRLAKIESLAKTFDDLQCQIEILNSDALDSELDERELIEQDFYKFISKAQLILSSEKPKSNASNSMPSGGPSFKLPQIQISKFDGSLHHWLEFRDMFVSLIHENPSIQPVHKFHYLNSYLEGEAARVTSNLEMSASNYDKAWSLLCDRFNNKRQLISYHLNSLFNTEKLNRESDRSLRTLIDNVNKNLRALASLGEPTDSWDTLIIHMITSKLDSPTNLKWEEHRNTLSDSPTLAIFNKFLKDRADVLESCSHNKFDQSKPQTPHKSQAKTYTCTAQLSHNTNPTFACVFCKATHRIYDCPNFLALPVEQRIAEAAKLGLCFNCLRLGHHSSRCPMGPCRECRKRHNSLLHKVLPSPQPATSASSVAQADTAVNISVQPTNLVFLSTALLRVINPKTNKECVVRALLDSGSQSSFITESLKQTLGLDALPTNIKVIGIGNTNSSSVSERSIVQFQSTNSDFKVTLSCSVLREITGDLPKVHVDLNKFKFPPKIMLADPSFNTPAPIDVLIGADIFWDVVGDKQQSLGKGKPYLRSSQLGWIVSGPMCIDNCEPIYNSRSNFSLSLHNMQEDVTLNNQFARCRGPEVLPQSKPLLSDSEIACEKYLLTNTTRLDNGQFSNKLPDSPECLGESYINAKKRLLALDKLFRKQLELKTAYSTFIQEHCSESAVLNPELHNYFGCHDTEAELLNILESLTDTLSSACLHLRKFRPNLPSFFKNSNYNLNVNETLSDSTNTLGLG</sequence>
<accession>A0ABQ7QPF6</accession>
<organism evidence="3 4">
    <name type="scientific">Plutella xylostella</name>
    <name type="common">Diamondback moth</name>
    <name type="synonym">Plutella maculipennis</name>
    <dbReference type="NCBI Taxonomy" id="51655"/>
    <lineage>
        <taxon>Eukaryota</taxon>
        <taxon>Metazoa</taxon>
        <taxon>Ecdysozoa</taxon>
        <taxon>Arthropoda</taxon>
        <taxon>Hexapoda</taxon>
        <taxon>Insecta</taxon>
        <taxon>Pterygota</taxon>
        <taxon>Neoptera</taxon>
        <taxon>Endopterygota</taxon>
        <taxon>Lepidoptera</taxon>
        <taxon>Glossata</taxon>
        <taxon>Ditrysia</taxon>
        <taxon>Yponomeutoidea</taxon>
        <taxon>Plutellidae</taxon>
        <taxon>Plutella</taxon>
    </lineage>
</organism>
<feature type="domain" description="CCHC-type" evidence="2">
    <location>
        <begin position="364"/>
        <end position="378"/>
    </location>
</feature>
<evidence type="ECO:0000259" key="2">
    <source>
        <dbReference type="PROSITE" id="PS50158"/>
    </source>
</evidence>
<evidence type="ECO:0000313" key="4">
    <source>
        <dbReference type="Proteomes" id="UP000823941"/>
    </source>
</evidence>
<dbReference type="InterPro" id="IPR021109">
    <property type="entry name" value="Peptidase_aspartic_dom_sf"/>
</dbReference>
<dbReference type="InterPro" id="IPR005312">
    <property type="entry name" value="DUF1759"/>
</dbReference>
<dbReference type="Gene3D" id="2.40.70.10">
    <property type="entry name" value="Acid Proteases"/>
    <property type="match status" value="1"/>
</dbReference>
<evidence type="ECO:0000313" key="3">
    <source>
        <dbReference type="EMBL" id="KAG7306931.1"/>
    </source>
</evidence>
<dbReference type="CDD" id="cd00303">
    <property type="entry name" value="retropepsin_like"/>
    <property type="match status" value="1"/>
</dbReference>
<dbReference type="Pfam" id="PF05585">
    <property type="entry name" value="DUF1758"/>
    <property type="match status" value="1"/>
</dbReference>
<proteinExistence type="predicted"/>
<reference evidence="3 4" key="1">
    <citation type="submission" date="2021-06" db="EMBL/GenBank/DDBJ databases">
        <title>A haploid diamondback moth (Plutella xylostella L.) genome assembly resolves 31 chromosomes and identifies a diamide resistance mutation.</title>
        <authorList>
            <person name="Ward C.M."/>
            <person name="Perry K.D."/>
            <person name="Baker G."/>
            <person name="Powis K."/>
            <person name="Heckel D.G."/>
            <person name="Baxter S.W."/>
        </authorList>
    </citation>
    <scope>NUCLEOTIDE SEQUENCE [LARGE SCALE GENOMIC DNA]</scope>
    <source>
        <strain evidence="3 4">LV</strain>
        <tissue evidence="3">Single pupa</tissue>
    </source>
</reference>
<protein>
    <recommendedName>
        <fullName evidence="2">CCHC-type domain-containing protein</fullName>
    </recommendedName>
</protein>
<dbReference type="PANTHER" id="PTHR47331:SF5">
    <property type="entry name" value="RIBONUCLEASE H"/>
    <property type="match status" value="1"/>
</dbReference>
<dbReference type="PANTHER" id="PTHR47331">
    <property type="entry name" value="PHD-TYPE DOMAIN-CONTAINING PROTEIN"/>
    <property type="match status" value="1"/>
</dbReference>
<dbReference type="Pfam" id="PF03564">
    <property type="entry name" value="DUF1759"/>
    <property type="match status" value="1"/>
</dbReference>
<keyword evidence="4" id="KW-1185">Reference proteome</keyword>
<evidence type="ECO:0000256" key="1">
    <source>
        <dbReference type="PROSITE-ProRule" id="PRU00047"/>
    </source>
</evidence>
<dbReference type="EMBL" id="JAHIBW010000010">
    <property type="protein sequence ID" value="KAG7306931.1"/>
    <property type="molecule type" value="Genomic_DNA"/>
</dbReference>
<keyword evidence="1" id="KW-0862">Zinc</keyword>
<comment type="caution">
    <text evidence="3">The sequence shown here is derived from an EMBL/GenBank/DDBJ whole genome shotgun (WGS) entry which is preliminary data.</text>
</comment>
<dbReference type="Proteomes" id="UP000823941">
    <property type="component" value="Chromosome 10"/>
</dbReference>
<dbReference type="InterPro" id="IPR001878">
    <property type="entry name" value="Znf_CCHC"/>
</dbReference>
<gene>
    <name evidence="3" type="ORF">JYU34_007046</name>
</gene>
<keyword evidence="1" id="KW-0479">Metal-binding</keyword>
<dbReference type="InterPro" id="IPR008737">
    <property type="entry name" value="DUF1758"/>
</dbReference>
<name>A0ABQ7QPF6_PLUXY</name>
<dbReference type="PROSITE" id="PS50158">
    <property type="entry name" value="ZF_CCHC"/>
    <property type="match status" value="1"/>
</dbReference>